<dbReference type="AlphaFoldDB" id="A0A1R3WCT9"/>
<sequence length="207" mass="21369">MSFPAFFAAAPTITLQDPLAAFLGIGDGHITYSYGDAVKLAGHSCPTVAGAYLALCQGLRALYGADTPERGAIEVALPEAPDAGVAGVIASVATLLTGAAGETGFGGIGPQRMFSRRDLLRFGVALEGTLGLRRRDSGRGVSVTFDTSAVPPAPQMQRLLPLVLSGRASPGQRAEFGALWQERVAAMLTTHAGDPALVQLRDWPAPG</sequence>
<protein>
    <recommendedName>
        <fullName evidence="3">Formylmethanofuran dehydrogenase subunit E</fullName>
    </recommendedName>
</protein>
<evidence type="ECO:0008006" key="3">
    <source>
        <dbReference type="Google" id="ProtNLM"/>
    </source>
</evidence>
<evidence type="ECO:0000313" key="1">
    <source>
        <dbReference type="EMBL" id="SIT75635.1"/>
    </source>
</evidence>
<accession>A0A1R3WCT9</accession>
<dbReference type="OrthoDB" id="259311at2"/>
<keyword evidence="2" id="KW-1185">Reference proteome</keyword>
<proteinExistence type="predicted"/>
<organism evidence="1 2">
    <name type="scientific">Pontibaca methylaminivorans</name>
    <dbReference type="NCBI Taxonomy" id="515897"/>
    <lineage>
        <taxon>Bacteria</taxon>
        <taxon>Pseudomonadati</taxon>
        <taxon>Pseudomonadota</taxon>
        <taxon>Alphaproteobacteria</taxon>
        <taxon>Rhodobacterales</taxon>
        <taxon>Roseobacteraceae</taxon>
        <taxon>Pontibaca</taxon>
    </lineage>
</organism>
<dbReference type="RefSeq" id="WP_076646724.1">
    <property type="nucleotide sequence ID" value="NZ_FTPS01000001.1"/>
</dbReference>
<gene>
    <name evidence="1" type="ORF">SAMN05421849_0360</name>
</gene>
<name>A0A1R3WCT9_9RHOB</name>
<dbReference type="Proteomes" id="UP000192455">
    <property type="component" value="Unassembled WGS sequence"/>
</dbReference>
<dbReference type="EMBL" id="FTPS01000001">
    <property type="protein sequence ID" value="SIT75635.1"/>
    <property type="molecule type" value="Genomic_DNA"/>
</dbReference>
<dbReference type="STRING" id="515897.SAMN05421849_0360"/>
<reference evidence="1 2" key="1">
    <citation type="submission" date="2017-01" db="EMBL/GenBank/DDBJ databases">
        <authorList>
            <person name="Mah S.A."/>
            <person name="Swanson W.J."/>
            <person name="Moy G.W."/>
            <person name="Vacquier V.D."/>
        </authorList>
    </citation>
    <scope>NUCLEOTIDE SEQUENCE [LARGE SCALE GENOMIC DNA]</scope>
    <source>
        <strain evidence="1 2">DSM 21219</strain>
    </source>
</reference>
<evidence type="ECO:0000313" key="2">
    <source>
        <dbReference type="Proteomes" id="UP000192455"/>
    </source>
</evidence>